<dbReference type="RefSeq" id="WP_127690544.1">
    <property type="nucleotide sequence ID" value="NZ_RZUL01000002.1"/>
</dbReference>
<name>A0A437JA57_9SPHN</name>
<dbReference type="PRINTS" id="PR00371">
    <property type="entry name" value="FPNCR"/>
</dbReference>
<dbReference type="Pfam" id="PF00970">
    <property type="entry name" value="FAD_binding_6"/>
    <property type="match status" value="1"/>
</dbReference>
<evidence type="ECO:0000256" key="4">
    <source>
        <dbReference type="ARBA" id="ARBA00022630"/>
    </source>
</evidence>
<dbReference type="InterPro" id="IPR017938">
    <property type="entry name" value="Riboflavin_synthase-like_b-brl"/>
</dbReference>
<dbReference type="GO" id="GO:0004324">
    <property type="term" value="F:ferredoxin-NADP+ reductase activity"/>
    <property type="evidence" value="ECO:0007669"/>
    <property type="project" value="UniProtKB-EC"/>
</dbReference>
<sequence length="254" mass="28879">MYLQTVTWVHHWTPGLFSFRVDRPQSLRFDSGEFVMIGLPAEDGKAIMRAYSIVSPAWEDHLEFFSVKVADGALTSRLQHLKIGDKVLIGRKPTGTLVIDALTPGKHLVMIGTGTGLAPFLSVLRDPATHERFENIIITHTVRQKEELAYSQFLQEEIRNDEIFGELLRDRFTYYPTVTQGEFHTRGRITDRIREGLFRSDIGLTTADRPDSRWMICGSMAFNKDMIEILEGWGMTEGTRSNPGQFVVERAFVG</sequence>
<dbReference type="Gene3D" id="2.40.30.10">
    <property type="entry name" value="Translation factors"/>
    <property type="match status" value="1"/>
</dbReference>
<dbReference type="InterPro" id="IPR001709">
    <property type="entry name" value="Flavoprot_Pyr_Nucl_cyt_Rdtase"/>
</dbReference>
<reference evidence="11 12" key="1">
    <citation type="submission" date="2019-01" db="EMBL/GenBank/DDBJ databases">
        <authorList>
            <person name="Chen W.-M."/>
        </authorList>
    </citation>
    <scope>NUCLEOTIDE SEQUENCE [LARGE SCALE GENOMIC DNA]</scope>
    <source>
        <strain evidence="11 12">TLA-22</strain>
    </source>
</reference>
<dbReference type="EC" id="1.18.1.2" evidence="3"/>
<dbReference type="InterPro" id="IPR039261">
    <property type="entry name" value="FNR_nucleotide-bd"/>
</dbReference>
<evidence type="ECO:0000313" key="12">
    <source>
        <dbReference type="Proteomes" id="UP000282977"/>
    </source>
</evidence>
<dbReference type="InterPro" id="IPR051930">
    <property type="entry name" value="FNR_type-1"/>
</dbReference>
<comment type="cofactor">
    <cofactor evidence="1">
        <name>FAD</name>
        <dbReference type="ChEBI" id="CHEBI:57692"/>
    </cofactor>
</comment>
<feature type="domain" description="FAD-binding FR-type" evidence="10">
    <location>
        <begin position="1"/>
        <end position="100"/>
    </location>
</feature>
<dbReference type="InterPro" id="IPR001433">
    <property type="entry name" value="OxRdtase_FAD/NAD-bd"/>
</dbReference>
<keyword evidence="12" id="KW-1185">Reference proteome</keyword>
<evidence type="ECO:0000256" key="2">
    <source>
        <dbReference type="ARBA" id="ARBA00008312"/>
    </source>
</evidence>
<accession>A0A437JA57</accession>
<protein>
    <recommendedName>
        <fullName evidence="3">ferredoxin--NADP(+) reductase</fullName>
        <ecNumber evidence="3">1.18.1.2</ecNumber>
    </recommendedName>
</protein>
<dbReference type="InterPro" id="IPR017927">
    <property type="entry name" value="FAD-bd_FR_type"/>
</dbReference>
<keyword evidence="8" id="KW-0560">Oxidoreductase</keyword>
<comment type="catalytic activity">
    <reaction evidence="9">
        <text>2 reduced [2Fe-2S]-[ferredoxin] + NADP(+) + H(+) = 2 oxidized [2Fe-2S]-[ferredoxin] + NADPH</text>
        <dbReference type="Rhea" id="RHEA:20125"/>
        <dbReference type="Rhea" id="RHEA-COMP:10000"/>
        <dbReference type="Rhea" id="RHEA-COMP:10001"/>
        <dbReference type="ChEBI" id="CHEBI:15378"/>
        <dbReference type="ChEBI" id="CHEBI:33737"/>
        <dbReference type="ChEBI" id="CHEBI:33738"/>
        <dbReference type="ChEBI" id="CHEBI:57783"/>
        <dbReference type="ChEBI" id="CHEBI:58349"/>
        <dbReference type="EC" id="1.18.1.2"/>
    </reaction>
</comment>
<dbReference type="PROSITE" id="PS51384">
    <property type="entry name" value="FAD_FR"/>
    <property type="match status" value="1"/>
</dbReference>
<dbReference type="PANTHER" id="PTHR47878">
    <property type="entry name" value="OXIDOREDUCTASE FAD/NAD(P)-BINDING DOMAIN PROTEIN"/>
    <property type="match status" value="1"/>
</dbReference>
<keyword evidence="4" id="KW-0285">Flavoprotein</keyword>
<organism evidence="11 12">
    <name type="scientific">Sphingobium algorifonticola</name>
    <dbReference type="NCBI Taxonomy" id="2008318"/>
    <lineage>
        <taxon>Bacteria</taxon>
        <taxon>Pseudomonadati</taxon>
        <taxon>Pseudomonadota</taxon>
        <taxon>Alphaproteobacteria</taxon>
        <taxon>Sphingomonadales</taxon>
        <taxon>Sphingomonadaceae</taxon>
        <taxon>Sphingobium</taxon>
    </lineage>
</organism>
<comment type="similarity">
    <text evidence="2">Belongs to the ferredoxin--NADP reductase type 1 family.</text>
</comment>
<dbReference type="Gene3D" id="3.40.50.80">
    <property type="entry name" value="Nucleotide-binding domain of ferredoxin-NADP reductase (FNR) module"/>
    <property type="match status" value="1"/>
</dbReference>
<evidence type="ECO:0000256" key="8">
    <source>
        <dbReference type="ARBA" id="ARBA00023002"/>
    </source>
</evidence>
<dbReference type="PANTHER" id="PTHR47878:SF1">
    <property type="entry name" value="FLAVODOXIN_FERREDOXIN--NADP REDUCTASE"/>
    <property type="match status" value="1"/>
</dbReference>
<dbReference type="CDD" id="cd06195">
    <property type="entry name" value="FNR1"/>
    <property type="match status" value="1"/>
</dbReference>
<dbReference type="InterPro" id="IPR008333">
    <property type="entry name" value="Cbr1-like_FAD-bd_dom"/>
</dbReference>
<evidence type="ECO:0000256" key="5">
    <source>
        <dbReference type="ARBA" id="ARBA00022741"/>
    </source>
</evidence>
<evidence type="ECO:0000256" key="9">
    <source>
        <dbReference type="ARBA" id="ARBA00047776"/>
    </source>
</evidence>
<dbReference type="GO" id="GO:0042167">
    <property type="term" value="P:heme catabolic process"/>
    <property type="evidence" value="ECO:0007669"/>
    <property type="project" value="TreeGrafter"/>
</dbReference>
<evidence type="ECO:0000256" key="6">
    <source>
        <dbReference type="ARBA" id="ARBA00022827"/>
    </source>
</evidence>
<evidence type="ECO:0000256" key="1">
    <source>
        <dbReference type="ARBA" id="ARBA00001974"/>
    </source>
</evidence>
<dbReference type="SUPFAM" id="SSF63380">
    <property type="entry name" value="Riboflavin synthase domain-like"/>
    <property type="match status" value="1"/>
</dbReference>
<evidence type="ECO:0000259" key="10">
    <source>
        <dbReference type="PROSITE" id="PS51384"/>
    </source>
</evidence>
<evidence type="ECO:0000313" key="11">
    <source>
        <dbReference type="EMBL" id="RVT42371.1"/>
    </source>
</evidence>
<proteinExistence type="inferred from homology"/>
<dbReference type="SUPFAM" id="SSF52343">
    <property type="entry name" value="Ferredoxin reductase-like, C-terminal NADP-linked domain"/>
    <property type="match status" value="1"/>
</dbReference>
<dbReference type="GO" id="GO:0034599">
    <property type="term" value="P:cellular response to oxidative stress"/>
    <property type="evidence" value="ECO:0007669"/>
    <property type="project" value="TreeGrafter"/>
</dbReference>
<dbReference type="Proteomes" id="UP000282977">
    <property type="component" value="Unassembled WGS sequence"/>
</dbReference>
<evidence type="ECO:0000256" key="3">
    <source>
        <dbReference type="ARBA" id="ARBA00013223"/>
    </source>
</evidence>
<dbReference type="Pfam" id="PF00175">
    <property type="entry name" value="NAD_binding_1"/>
    <property type="match status" value="1"/>
</dbReference>
<keyword evidence="6" id="KW-0274">FAD</keyword>
<comment type="caution">
    <text evidence="11">The sequence shown here is derived from an EMBL/GenBank/DDBJ whole genome shotgun (WGS) entry which is preliminary data.</text>
</comment>
<dbReference type="GO" id="GO:0000166">
    <property type="term" value="F:nucleotide binding"/>
    <property type="evidence" value="ECO:0007669"/>
    <property type="project" value="UniProtKB-KW"/>
</dbReference>
<dbReference type="OrthoDB" id="9784483at2"/>
<dbReference type="InterPro" id="IPR033892">
    <property type="entry name" value="FNR_bac"/>
</dbReference>
<gene>
    <name evidence="11" type="ORF">ENE74_05455</name>
</gene>
<keyword evidence="7" id="KW-0521">NADP</keyword>
<keyword evidence="5" id="KW-0547">Nucleotide-binding</keyword>
<evidence type="ECO:0000256" key="7">
    <source>
        <dbReference type="ARBA" id="ARBA00022857"/>
    </source>
</evidence>
<dbReference type="AlphaFoldDB" id="A0A437JA57"/>
<dbReference type="EMBL" id="RZUL01000002">
    <property type="protein sequence ID" value="RVT42371.1"/>
    <property type="molecule type" value="Genomic_DNA"/>
</dbReference>